<sequence length="615" mass="70286">MGSEKTESNASEGMSGLLTVQEIMKSPDLTPDEKMKRVQERQRQELQSFVNTTKVAQDAYVMFANVSIELIDKLIDGFIDMQTNHIEDVKQRLAVDRRHRKWRDGVLRILQRSPRIASSQSGPSPDQTSRNPRVSDVLTFTGVRNQEGGEDNDPDIEARQEDEIQAIIREVESLEANAPINSMRPMLMMSVGDLSLDQPDELEKTQLAELVLASDIVTPEIRAALHTLVPEDGRLFLGLSQAEDEHGNVMTEAQFRAAYMDSGAACETAMEDLVHESYYNDVYTLIRDEFLGPHVPEEVTGLDREVAYERIFQDTYHELYTHMQVLCEMASWVIRNIPITEYRHEPHGCRHYMRDAELYCPTCDDHFPCRFCHDATVDDHRFDRMAVTHMHCLWCGMKGPIGMACHHCGKDVANYYCDKCKMLDKHPCKLIYHCDKCGFCLVGTRETNVHCDVCGCCYPSPAITIVHHCSPNATQEFDKDCPVCFEDMRLHKIPPIQLPCGHAMHTSCWWSMVSADNVQCPLCKKLIIEGKERDSWEQFRADIIRSEEIDIKIHRNRLPPDQRDEFDSMFPRVVAQCLQCDHRFEATKINTGYLCPKCQTANTAMHGYASPENKG</sequence>
<dbReference type="SMART" id="SM00184">
    <property type="entry name" value="RING"/>
    <property type="match status" value="1"/>
</dbReference>
<feature type="region of interest" description="Disordered" evidence="5">
    <location>
        <begin position="113"/>
        <end position="136"/>
    </location>
</feature>
<gene>
    <name evidence="9" type="ORF">J8273_0309</name>
</gene>
<keyword evidence="3" id="KW-0862">Zinc</keyword>
<dbReference type="Pfam" id="PF05495">
    <property type="entry name" value="zf-CHY"/>
    <property type="match status" value="1"/>
</dbReference>
<dbReference type="PROSITE" id="PS50089">
    <property type="entry name" value="ZF_RING_2"/>
    <property type="match status" value="1"/>
</dbReference>
<dbReference type="GO" id="GO:0061630">
    <property type="term" value="F:ubiquitin protein ligase activity"/>
    <property type="evidence" value="ECO:0007669"/>
    <property type="project" value="TreeGrafter"/>
</dbReference>
<keyword evidence="10" id="KW-1185">Reference proteome</keyword>
<dbReference type="SUPFAM" id="SSF161245">
    <property type="entry name" value="Zinc hairpin stack"/>
    <property type="match status" value="1"/>
</dbReference>
<protein>
    <submittedName>
        <fullName evidence="9">CHY zinc finger</fullName>
    </submittedName>
</protein>
<evidence type="ECO:0000259" key="7">
    <source>
        <dbReference type="PROSITE" id="PS51266"/>
    </source>
</evidence>
<reference evidence="9" key="1">
    <citation type="submission" date="2021-05" db="EMBL/GenBank/DDBJ databases">
        <title>A free-living protist that lacks canonical eukaryotic 1 DNA replication and segregation systems.</title>
        <authorList>
            <person name="Salas-Leiva D.E."/>
            <person name="Tromer E.C."/>
            <person name="Curtis B.A."/>
            <person name="Jerlstrom-Hultqvist J."/>
            <person name="Kolisko M."/>
            <person name="Yi Z."/>
            <person name="Salas-Leiva J.S."/>
            <person name="Gallot-Lavallee L."/>
            <person name="Kops G.J.P.L."/>
            <person name="Archibald J.M."/>
            <person name="Simpson A.G.B."/>
            <person name="Roger A.J."/>
        </authorList>
    </citation>
    <scope>NUCLEOTIDE SEQUENCE</scope>
    <source>
        <strain evidence="9">BICM</strain>
    </source>
</reference>
<feature type="domain" description="RING-type" evidence="6">
    <location>
        <begin position="481"/>
        <end position="524"/>
    </location>
</feature>
<evidence type="ECO:0000259" key="8">
    <source>
        <dbReference type="PROSITE" id="PS51270"/>
    </source>
</evidence>
<dbReference type="OrthoDB" id="411372at2759"/>
<feature type="compositionally biased region" description="Polar residues" evidence="5">
    <location>
        <begin position="116"/>
        <end position="132"/>
    </location>
</feature>
<dbReference type="InterPro" id="IPR037274">
    <property type="entry name" value="Znf_CHY_sf"/>
</dbReference>
<evidence type="ECO:0000256" key="5">
    <source>
        <dbReference type="SAM" id="MobiDB-lite"/>
    </source>
</evidence>
<accession>A0A8J6BZ16</accession>
<feature type="domain" description="CTCHY-type" evidence="8">
    <location>
        <begin position="412"/>
        <end position="477"/>
    </location>
</feature>
<name>A0A8J6BZ16_9EUKA</name>
<dbReference type="Gene3D" id="3.30.40.10">
    <property type="entry name" value="Zinc/RING finger domain, C3HC4 (zinc finger)"/>
    <property type="match status" value="1"/>
</dbReference>
<dbReference type="InterPro" id="IPR001841">
    <property type="entry name" value="Znf_RING"/>
</dbReference>
<organism evidence="9 10">
    <name type="scientific">Carpediemonas membranifera</name>
    <dbReference type="NCBI Taxonomy" id="201153"/>
    <lineage>
        <taxon>Eukaryota</taxon>
        <taxon>Metamonada</taxon>
        <taxon>Carpediemonas-like organisms</taxon>
        <taxon>Carpediemonas</taxon>
    </lineage>
</organism>
<dbReference type="SUPFAM" id="SSF57850">
    <property type="entry name" value="RING/U-box"/>
    <property type="match status" value="1"/>
</dbReference>
<dbReference type="PANTHER" id="PTHR21319:SF53">
    <property type="entry name" value="RING FINGER AND CHY ZINC FINGER DOMAIN-CONTAINING PROTEIN 1"/>
    <property type="match status" value="1"/>
</dbReference>
<dbReference type="GO" id="GO:0006511">
    <property type="term" value="P:ubiquitin-dependent protein catabolic process"/>
    <property type="evidence" value="ECO:0007669"/>
    <property type="project" value="TreeGrafter"/>
</dbReference>
<dbReference type="GO" id="GO:0008270">
    <property type="term" value="F:zinc ion binding"/>
    <property type="evidence" value="ECO:0007669"/>
    <property type="project" value="UniProtKB-KW"/>
</dbReference>
<proteinExistence type="predicted"/>
<dbReference type="Proteomes" id="UP000717585">
    <property type="component" value="Unassembled WGS sequence"/>
</dbReference>
<dbReference type="InterPro" id="IPR017921">
    <property type="entry name" value="Znf_CTCHY"/>
</dbReference>
<dbReference type="GO" id="GO:0016567">
    <property type="term" value="P:protein ubiquitination"/>
    <property type="evidence" value="ECO:0007669"/>
    <property type="project" value="TreeGrafter"/>
</dbReference>
<evidence type="ECO:0000256" key="4">
    <source>
        <dbReference type="PROSITE-ProRule" id="PRU00601"/>
    </source>
</evidence>
<keyword evidence="2 4" id="KW-0863">Zinc-finger</keyword>
<evidence type="ECO:0000256" key="1">
    <source>
        <dbReference type="ARBA" id="ARBA00022723"/>
    </source>
</evidence>
<dbReference type="PANTHER" id="PTHR21319">
    <property type="entry name" value="RING FINGER AND CHY ZINC FINGER DOMAIN-CONTAINING PROTEIN 1"/>
    <property type="match status" value="1"/>
</dbReference>
<keyword evidence="1" id="KW-0479">Metal-binding</keyword>
<evidence type="ECO:0000256" key="2">
    <source>
        <dbReference type="ARBA" id="ARBA00022771"/>
    </source>
</evidence>
<dbReference type="SUPFAM" id="SSF161219">
    <property type="entry name" value="CHY zinc finger-like"/>
    <property type="match status" value="1"/>
</dbReference>
<dbReference type="GO" id="GO:0005634">
    <property type="term" value="C:nucleus"/>
    <property type="evidence" value="ECO:0007669"/>
    <property type="project" value="TreeGrafter"/>
</dbReference>
<evidence type="ECO:0000256" key="3">
    <source>
        <dbReference type="ARBA" id="ARBA00022833"/>
    </source>
</evidence>
<dbReference type="PROSITE" id="PS51270">
    <property type="entry name" value="ZF_CTCHY"/>
    <property type="match status" value="1"/>
</dbReference>
<dbReference type="InterPro" id="IPR018957">
    <property type="entry name" value="Znf_C3HC4_RING-type"/>
</dbReference>
<dbReference type="AlphaFoldDB" id="A0A8J6BZ16"/>
<evidence type="ECO:0000313" key="10">
    <source>
        <dbReference type="Proteomes" id="UP000717585"/>
    </source>
</evidence>
<dbReference type="InterPro" id="IPR037275">
    <property type="entry name" value="Znf_CTCHY_sf"/>
</dbReference>
<dbReference type="EMBL" id="JAHDYR010000012">
    <property type="protein sequence ID" value="KAG9395091.1"/>
    <property type="molecule type" value="Genomic_DNA"/>
</dbReference>
<dbReference type="InterPro" id="IPR008913">
    <property type="entry name" value="Znf_CHY"/>
</dbReference>
<feature type="domain" description="CHY-type" evidence="7">
    <location>
        <begin position="342"/>
        <end position="410"/>
    </location>
</feature>
<evidence type="ECO:0000313" key="9">
    <source>
        <dbReference type="EMBL" id="KAG9395091.1"/>
    </source>
</evidence>
<evidence type="ECO:0000259" key="6">
    <source>
        <dbReference type="PROSITE" id="PS50089"/>
    </source>
</evidence>
<comment type="caution">
    <text evidence="9">The sequence shown here is derived from an EMBL/GenBank/DDBJ whole genome shotgun (WGS) entry which is preliminary data.</text>
</comment>
<dbReference type="PROSITE" id="PS51266">
    <property type="entry name" value="ZF_CHY"/>
    <property type="match status" value="1"/>
</dbReference>
<dbReference type="Pfam" id="PF00097">
    <property type="entry name" value="zf-C3HC4"/>
    <property type="match status" value="1"/>
</dbReference>
<dbReference type="InterPro" id="IPR013083">
    <property type="entry name" value="Znf_RING/FYVE/PHD"/>
</dbReference>